<organism evidence="1 2">
    <name type="scientific">Chaenocephalus aceratus</name>
    <name type="common">Blackfin icefish</name>
    <name type="synonym">Chaenichthys aceratus</name>
    <dbReference type="NCBI Taxonomy" id="36190"/>
    <lineage>
        <taxon>Eukaryota</taxon>
        <taxon>Metazoa</taxon>
        <taxon>Chordata</taxon>
        <taxon>Craniata</taxon>
        <taxon>Vertebrata</taxon>
        <taxon>Euteleostomi</taxon>
        <taxon>Actinopterygii</taxon>
        <taxon>Neopterygii</taxon>
        <taxon>Teleostei</taxon>
        <taxon>Neoteleostei</taxon>
        <taxon>Acanthomorphata</taxon>
        <taxon>Eupercaria</taxon>
        <taxon>Perciformes</taxon>
        <taxon>Notothenioidei</taxon>
        <taxon>Channichthyidae</taxon>
        <taxon>Chaenocephalus</taxon>
    </lineage>
</organism>
<keyword evidence="2" id="KW-1185">Reference proteome</keyword>
<proteinExistence type="predicted"/>
<gene>
    <name evidence="1" type="ORF">KUCAC02_022848</name>
</gene>
<name>A0ACB9XQG0_CHAAC</name>
<protein>
    <submittedName>
        <fullName evidence="1">Uncharacterized protein</fullName>
    </submittedName>
</protein>
<feature type="non-terminal residue" evidence="1">
    <location>
        <position position="63"/>
    </location>
</feature>
<feature type="non-terminal residue" evidence="1">
    <location>
        <position position="1"/>
    </location>
</feature>
<dbReference type="Proteomes" id="UP001057452">
    <property type="component" value="Chromosome 4"/>
</dbReference>
<accession>A0ACB9XQG0</accession>
<reference evidence="1" key="1">
    <citation type="submission" date="2022-05" db="EMBL/GenBank/DDBJ databases">
        <title>Chromosome-level genome of Chaenocephalus aceratus.</title>
        <authorList>
            <person name="Park H."/>
        </authorList>
    </citation>
    <scope>NUCLEOTIDE SEQUENCE</scope>
    <source>
        <strain evidence="1">KU_202001</strain>
    </source>
</reference>
<sequence length="63" mass="7284">GTTRFNNGETHQVFEAQQSLLCNRLLTGYRQFGHHMNRLELVGQLHQTSSYLQHMVEVRAGRS</sequence>
<evidence type="ECO:0000313" key="1">
    <source>
        <dbReference type="EMBL" id="KAI4828772.1"/>
    </source>
</evidence>
<evidence type="ECO:0000313" key="2">
    <source>
        <dbReference type="Proteomes" id="UP001057452"/>
    </source>
</evidence>
<comment type="caution">
    <text evidence="1">The sequence shown here is derived from an EMBL/GenBank/DDBJ whole genome shotgun (WGS) entry which is preliminary data.</text>
</comment>
<dbReference type="EMBL" id="CM043788">
    <property type="protein sequence ID" value="KAI4828772.1"/>
    <property type="molecule type" value="Genomic_DNA"/>
</dbReference>